<proteinExistence type="predicted"/>
<gene>
    <name evidence="1" type="ORF">NPIL_222481</name>
</gene>
<sequence length="78" mass="8904">MCSLKRIDKRLKEIGSFAVQGGLDDIKRMQHVVEAVVPAVVSDFLQNSRWLASKIVPTVWKYVLAHKTYPVRYIAFKG</sequence>
<name>A0A8X6NRM4_NEPPI</name>
<comment type="caution">
    <text evidence="1">The sequence shown here is derived from an EMBL/GenBank/DDBJ whole genome shotgun (WGS) entry which is preliminary data.</text>
</comment>
<evidence type="ECO:0000313" key="2">
    <source>
        <dbReference type="Proteomes" id="UP000887013"/>
    </source>
</evidence>
<dbReference type="AlphaFoldDB" id="A0A8X6NRM4"/>
<accession>A0A8X6NRM4</accession>
<dbReference type="Proteomes" id="UP000887013">
    <property type="component" value="Unassembled WGS sequence"/>
</dbReference>
<reference evidence="1" key="1">
    <citation type="submission" date="2020-08" db="EMBL/GenBank/DDBJ databases">
        <title>Multicomponent nature underlies the extraordinary mechanical properties of spider dragline silk.</title>
        <authorList>
            <person name="Kono N."/>
            <person name="Nakamura H."/>
            <person name="Mori M."/>
            <person name="Yoshida Y."/>
            <person name="Ohtoshi R."/>
            <person name="Malay A.D."/>
            <person name="Moran D.A.P."/>
            <person name="Tomita M."/>
            <person name="Numata K."/>
            <person name="Arakawa K."/>
        </authorList>
    </citation>
    <scope>NUCLEOTIDE SEQUENCE</scope>
</reference>
<protein>
    <submittedName>
        <fullName evidence="1">Uncharacterized protein</fullName>
    </submittedName>
</protein>
<keyword evidence="2" id="KW-1185">Reference proteome</keyword>
<dbReference type="EMBL" id="BMAW01107241">
    <property type="protein sequence ID" value="GFT28299.1"/>
    <property type="molecule type" value="Genomic_DNA"/>
</dbReference>
<evidence type="ECO:0000313" key="1">
    <source>
        <dbReference type="EMBL" id="GFT28299.1"/>
    </source>
</evidence>
<organism evidence="1 2">
    <name type="scientific">Nephila pilipes</name>
    <name type="common">Giant wood spider</name>
    <name type="synonym">Nephila maculata</name>
    <dbReference type="NCBI Taxonomy" id="299642"/>
    <lineage>
        <taxon>Eukaryota</taxon>
        <taxon>Metazoa</taxon>
        <taxon>Ecdysozoa</taxon>
        <taxon>Arthropoda</taxon>
        <taxon>Chelicerata</taxon>
        <taxon>Arachnida</taxon>
        <taxon>Araneae</taxon>
        <taxon>Araneomorphae</taxon>
        <taxon>Entelegynae</taxon>
        <taxon>Araneoidea</taxon>
        <taxon>Nephilidae</taxon>
        <taxon>Nephila</taxon>
    </lineage>
</organism>